<dbReference type="eggNOG" id="COG1026">
    <property type="taxonomic scope" value="Bacteria"/>
</dbReference>
<evidence type="ECO:0000259" key="1">
    <source>
        <dbReference type="SMART" id="SM01264"/>
    </source>
</evidence>
<dbReference type="InterPro" id="IPR007863">
    <property type="entry name" value="Peptidase_M16_C"/>
</dbReference>
<dbReference type="PATRIC" id="fig|937777.3.peg.3576"/>
<gene>
    <name evidence="2" type="ordered locus">Deipe_3566</name>
</gene>
<dbReference type="RefSeq" id="WP_015237292.1">
    <property type="nucleotide sequence ID" value="NC_019793.1"/>
</dbReference>
<dbReference type="Proteomes" id="UP000010467">
    <property type="component" value="Chromosome"/>
</dbReference>
<dbReference type="OrthoDB" id="9762027at2"/>
<dbReference type="InterPro" id="IPR011249">
    <property type="entry name" value="Metalloenz_LuxS/M16"/>
</dbReference>
<dbReference type="Pfam" id="PF05193">
    <property type="entry name" value="Peptidase_M16_C"/>
    <property type="match status" value="1"/>
</dbReference>
<feature type="domain" description="Peptidase M16C associated" evidence="1">
    <location>
        <begin position="520"/>
        <end position="766"/>
    </location>
</feature>
<dbReference type="Pfam" id="PF22516">
    <property type="entry name" value="PreP_C"/>
    <property type="match status" value="1"/>
</dbReference>
<dbReference type="EMBL" id="CP003382">
    <property type="protein sequence ID" value="AFZ68996.1"/>
    <property type="molecule type" value="Genomic_DNA"/>
</dbReference>
<dbReference type="PANTHER" id="PTHR43016">
    <property type="entry name" value="PRESEQUENCE PROTEASE"/>
    <property type="match status" value="1"/>
</dbReference>
<dbReference type="Gene3D" id="3.30.830.10">
    <property type="entry name" value="Metalloenzyme, LuxS/M16 peptidase-like"/>
    <property type="match status" value="4"/>
</dbReference>
<dbReference type="InterPro" id="IPR013578">
    <property type="entry name" value="Peptidase_M16C_assoc"/>
</dbReference>
<dbReference type="Pfam" id="PF00675">
    <property type="entry name" value="Peptidase_M16"/>
    <property type="match status" value="1"/>
</dbReference>
<protein>
    <submittedName>
        <fullName evidence="2">Putative Zn-dependent peptidase, insulinase</fullName>
    </submittedName>
</protein>
<sequence>MFYLELHPVCLSAAKGCRPGGEIGSGSRLAISRYAAVSGLLTGYNPGVTLTHEQLKAGTRLGRYTVQRSERLPEIDATFYELRHDLGSRHVHIAREDDNLTFTVLFPTVPQDSTGVAHILEHIVLAGSRQFPVKDPFFSMQPRSLNTFSNAFTASDWTAYPFSTRNEQDFFNMLSVYLDAAFFPLLRKETFLREAWRLEFDPIDDPQGELKLQGVVYNEMKGGMASASSQMHRALGKALYPDLTYAVNSGGEPTNIPDLTWEGLRDFHARHYHPSNAYFFTYGNLPIERFLNAIEAQVMSQFAPLELDVGIPDQPRFDTPKQVEVAYPSSDAATGAQVLLAWMVAPSFDSFDVLRWNVLSDVLLGNPAAPLRRALIESGLGSATADLTGYHDDFRQSAFAAGLKGLSISENADIADSVEALVLGSLQRIADEGIETELVDSAIHQLELSRKEVSNSGWPYSLKVFFRFASTWLYGGDPLRALRLEEDLSRLNTLRAQGGFFERMIREELLDNPHRVRLVLRPDPAMPERQLEEERSRVSALSAEFTDEDRRAVVETAVELARLQEQPDDTSVLPTLELRDIPRGVPRPAYGVQQGAGATVGRAPQPTSGAVYLDVQLNVGALPTPLLDVLPLYAYALTRSGAGGLDYVGLSRRIEAQTGGVSASAGVSTGPDDLDDVRASFTVSGKALSRNAAHLVDIVHDLLAEPAFDLARLTQLTRQQRAGMESGVVSSGHVYARGLATAQLSSAAALAERQGGLSQLARLKGLDDEARLTGLLEDFAEITRALRATRARVLLTATPADLELDLSPVTGLFGGGEARTPEIALPSRVPQARTTDVPVSYHAKSFRAVPYTHRDAPALLALAHLLRSEYMLRELREKGGAYGGFATYDPQGGLFGMLSYRDPRMARTYQVFQAARDFVNGPLGERELREAILSASTQLDPLTSPDTVARMRFFGDQAGYTPEVQERFKSRLLEVTLGDMRRVFDEHLHEEAAAYAMVTGRDPNAELAEMGLQFEVTAI</sequence>
<dbReference type="Pfam" id="PF08367">
    <property type="entry name" value="M16C_assoc"/>
    <property type="match status" value="1"/>
</dbReference>
<dbReference type="InterPro" id="IPR055130">
    <property type="entry name" value="PreP_C"/>
</dbReference>
<accession>L0A551</accession>
<dbReference type="KEGG" id="dpd:Deipe_3566"/>
<evidence type="ECO:0000313" key="3">
    <source>
        <dbReference type="Proteomes" id="UP000010467"/>
    </source>
</evidence>
<proteinExistence type="predicted"/>
<dbReference type="GO" id="GO:0006508">
    <property type="term" value="P:proteolysis"/>
    <property type="evidence" value="ECO:0007669"/>
    <property type="project" value="InterPro"/>
</dbReference>
<dbReference type="FunFam" id="3.30.830.10:FF:000011">
    <property type="entry name" value="Presequence protease, mitochondrial"/>
    <property type="match status" value="1"/>
</dbReference>
<keyword evidence="3" id="KW-1185">Reference proteome</keyword>
<evidence type="ECO:0000313" key="2">
    <source>
        <dbReference type="EMBL" id="AFZ68996.1"/>
    </source>
</evidence>
<dbReference type="AlphaFoldDB" id="L0A551"/>
<dbReference type="HOGENOM" id="CLU_009165_1_0_0"/>
<dbReference type="STRING" id="937777.Deipe_3566"/>
<dbReference type="MEROPS" id="M16.013"/>
<dbReference type="PANTHER" id="PTHR43016:SF13">
    <property type="entry name" value="PRESEQUENCE PROTEASE, MITOCHONDRIAL"/>
    <property type="match status" value="1"/>
</dbReference>
<dbReference type="GO" id="GO:0046872">
    <property type="term" value="F:metal ion binding"/>
    <property type="evidence" value="ECO:0007669"/>
    <property type="project" value="InterPro"/>
</dbReference>
<name>L0A551_DEIPD</name>
<organism evidence="2 3">
    <name type="scientific">Deinococcus peraridilitoris (strain DSM 19664 / LMG 22246 / CIP 109416 / KR-200)</name>
    <dbReference type="NCBI Taxonomy" id="937777"/>
    <lineage>
        <taxon>Bacteria</taxon>
        <taxon>Thermotogati</taxon>
        <taxon>Deinococcota</taxon>
        <taxon>Deinococci</taxon>
        <taxon>Deinococcales</taxon>
        <taxon>Deinococcaceae</taxon>
        <taxon>Deinococcus</taxon>
    </lineage>
</organism>
<dbReference type="InterPro" id="IPR011765">
    <property type="entry name" value="Pept_M16_N"/>
</dbReference>
<reference evidence="3" key="1">
    <citation type="submission" date="2012-03" db="EMBL/GenBank/DDBJ databases">
        <title>Complete sequence of chromosome of Deinococcus peraridilitoris DSM 19664.</title>
        <authorList>
            <person name="Lucas S."/>
            <person name="Copeland A."/>
            <person name="Lapidus A."/>
            <person name="Glavina del Rio T."/>
            <person name="Dalin E."/>
            <person name="Tice H."/>
            <person name="Bruce D."/>
            <person name="Goodwin L."/>
            <person name="Pitluck S."/>
            <person name="Peters L."/>
            <person name="Mikhailova N."/>
            <person name="Lu M."/>
            <person name="Kyrpides N."/>
            <person name="Mavromatis K."/>
            <person name="Ivanova N."/>
            <person name="Brettin T."/>
            <person name="Detter J.C."/>
            <person name="Han C."/>
            <person name="Larimer F."/>
            <person name="Land M."/>
            <person name="Hauser L."/>
            <person name="Markowitz V."/>
            <person name="Cheng J.-F."/>
            <person name="Hugenholtz P."/>
            <person name="Woyke T."/>
            <person name="Wu D."/>
            <person name="Pukall R."/>
            <person name="Steenblock K."/>
            <person name="Brambilla E."/>
            <person name="Klenk H.-P."/>
            <person name="Eisen J.A."/>
        </authorList>
    </citation>
    <scope>NUCLEOTIDE SEQUENCE [LARGE SCALE GENOMIC DNA]</scope>
    <source>
        <strain evidence="3">DSM 19664 / LMG 22246 / CIP 109416 / KR-200</strain>
    </source>
</reference>
<dbReference type="SMART" id="SM01264">
    <property type="entry name" value="M16C_associated"/>
    <property type="match status" value="1"/>
</dbReference>
<dbReference type="SUPFAM" id="SSF63411">
    <property type="entry name" value="LuxS/MPP-like metallohydrolase"/>
    <property type="match status" value="4"/>
</dbReference>